<sequence length="250" mass="29412">MPPKKKLKLTRNKTEVFLVKKVIENLSCYKLPTGIEVLQYFLYLRDLNPKVKKTVLIRCHFEINSFELRCPPQTDCCVMSKLVRPWNLAGFPIITLENIRKKIDKMVNNYYKLKKNSKRNSLTDTKRNEEFFEEILKCFWISKKKELIEDIMKDRRRTSKAKNEDIAFIFDQLGNRMGRIGTNDERFTYTIKRSHKKLCSMLNMESKLNNGNNLYSLDNSSSSDNNSDCEYVADIKKEQSTSVVLLPKNI</sequence>
<dbReference type="Proteomes" id="UP001652625">
    <property type="component" value="Chromosome 08"/>
</dbReference>
<organism evidence="1 2">
    <name type="scientific">Hydra vulgaris</name>
    <name type="common">Hydra</name>
    <name type="synonym">Hydra attenuata</name>
    <dbReference type="NCBI Taxonomy" id="6087"/>
    <lineage>
        <taxon>Eukaryota</taxon>
        <taxon>Metazoa</taxon>
        <taxon>Cnidaria</taxon>
        <taxon>Hydrozoa</taxon>
        <taxon>Hydroidolina</taxon>
        <taxon>Anthoathecata</taxon>
        <taxon>Aplanulata</taxon>
        <taxon>Hydridae</taxon>
        <taxon>Hydra</taxon>
    </lineage>
</organism>
<proteinExistence type="predicted"/>
<dbReference type="RefSeq" id="XP_065659662.1">
    <property type="nucleotide sequence ID" value="XM_065803590.1"/>
</dbReference>
<dbReference type="GeneID" id="136083796"/>
<protein>
    <submittedName>
        <fullName evidence="2">Uncharacterized protein LOC136083796</fullName>
    </submittedName>
</protein>
<evidence type="ECO:0000313" key="2">
    <source>
        <dbReference type="RefSeq" id="XP_065659662.1"/>
    </source>
</evidence>
<gene>
    <name evidence="2" type="primary">LOC136083796</name>
</gene>
<name>A0ABM4CDB9_HYDVU</name>
<keyword evidence="1" id="KW-1185">Reference proteome</keyword>
<accession>A0ABM4CDB9</accession>
<evidence type="ECO:0000313" key="1">
    <source>
        <dbReference type="Proteomes" id="UP001652625"/>
    </source>
</evidence>
<reference evidence="2" key="1">
    <citation type="submission" date="2025-08" db="UniProtKB">
        <authorList>
            <consortium name="RefSeq"/>
        </authorList>
    </citation>
    <scope>IDENTIFICATION</scope>
</reference>